<name>A0A1I1IS81_9GAMM</name>
<keyword evidence="7 10" id="KW-0249">Electron transport</keyword>
<dbReference type="GO" id="GO:0055085">
    <property type="term" value="P:transmembrane transport"/>
    <property type="evidence" value="ECO:0007669"/>
    <property type="project" value="InterPro"/>
</dbReference>
<keyword evidence="5 10" id="KW-0812">Transmembrane</keyword>
<dbReference type="HAMAP" id="MF_00462">
    <property type="entry name" value="RsxD_RnfD"/>
    <property type="match status" value="1"/>
</dbReference>
<feature type="transmembrane region" description="Helical" evidence="10">
    <location>
        <begin position="245"/>
        <end position="265"/>
    </location>
</feature>
<comment type="similarity">
    <text evidence="10">Belongs to the NqrB/RnfD family.</text>
</comment>
<feature type="transmembrane region" description="Helical" evidence="10">
    <location>
        <begin position="47"/>
        <end position="66"/>
    </location>
</feature>
<feature type="transmembrane region" description="Helical" evidence="10">
    <location>
        <begin position="303"/>
        <end position="320"/>
    </location>
</feature>
<dbReference type="PROSITE" id="PS51257">
    <property type="entry name" value="PROKAR_LIPOPROTEIN"/>
    <property type="match status" value="1"/>
</dbReference>
<feature type="transmembrane region" description="Helical" evidence="10">
    <location>
        <begin position="73"/>
        <end position="93"/>
    </location>
</feature>
<keyword evidence="6 10" id="KW-1278">Translocase</keyword>
<comment type="subunit">
    <text evidence="10">The complex is composed of six subunits: RnfA, RnfB, RnfC, RnfD, RnfE and RnfG.</text>
</comment>
<proteinExistence type="inferred from homology"/>
<feature type="modified residue" description="FMN phosphoryl threonine" evidence="10">
    <location>
        <position position="191"/>
    </location>
</feature>
<dbReference type="EMBL" id="FOLO01000008">
    <property type="protein sequence ID" value="SFC39137.1"/>
    <property type="molecule type" value="Genomic_DNA"/>
</dbReference>
<protein>
    <recommendedName>
        <fullName evidence="10">Ion-translocating oxidoreductase complex subunit D</fullName>
        <ecNumber evidence="10">7.-.-.-</ecNumber>
    </recommendedName>
    <alternativeName>
        <fullName evidence="10">Rnf electron transport complex subunit D</fullName>
    </alternativeName>
</protein>
<evidence type="ECO:0000256" key="6">
    <source>
        <dbReference type="ARBA" id="ARBA00022967"/>
    </source>
</evidence>
<evidence type="ECO:0000313" key="11">
    <source>
        <dbReference type="EMBL" id="SFC39137.1"/>
    </source>
</evidence>
<organism evidence="11 12">
    <name type="scientific">Pseudoalteromonas denitrificans DSM 6059</name>
    <dbReference type="NCBI Taxonomy" id="1123010"/>
    <lineage>
        <taxon>Bacteria</taxon>
        <taxon>Pseudomonadati</taxon>
        <taxon>Pseudomonadota</taxon>
        <taxon>Gammaproteobacteria</taxon>
        <taxon>Alteromonadales</taxon>
        <taxon>Pseudoalteromonadaceae</taxon>
        <taxon>Pseudoalteromonas</taxon>
    </lineage>
</organism>
<keyword evidence="4 10" id="KW-0288">FMN</keyword>
<evidence type="ECO:0000256" key="3">
    <source>
        <dbReference type="ARBA" id="ARBA00022630"/>
    </source>
</evidence>
<keyword evidence="8 10" id="KW-1133">Transmembrane helix</keyword>
<evidence type="ECO:0000256" key="1">
    <source>
        <dbReference type="ARBA" id="ARBA00022448"/>
    </source>
</evidence>
<comment type="function">
    <text evidence="10">Part of a membrane-bound complex that couples electron transfer with translocation of ions across the membrane.</text>
</comment>
<sequence length="356" mass="38545">MKASLELNMSSSPHSHSQKTLSNMMMTVILACIPGLLVQMYFFGLGVLFQCLLALIAAICAEAFVLKLRKRPVLATIKDNSAILTALLLALSIPPLAPWWVIVIGTLFAIIIVKQLYGGLGFNLFNPAMAGYVLLLISFPVQMTSWLPVNALQQHHLGMLDQLHVIFTGFSDAGFSVNQLRMNIDGITMATPLDTLKTDISKGLTVTESLAGNVFNGFAGKGWFWVNLAFLFGGLYLIKIKVINWHIPIAMLASLAFCAILGPLFSPDIHAGPVFHLVGGATMLGAFFIATDPVSAATTNKGRLIYGALIGLLVYLIRAYGGYPDAVAFSVLLLNLAVPLIDYYTKPRTYGHGEIQ</sequence>
<keyword evidence="1 10" id="KW-0813">Transport</keyword>
<feature type="transmembrane region" description="Helical" evidence="10">
    <location>
        <begin position="326"/>
        <end position="345"/>
    </location>
</feature>
<dbReference type="AlphaFoldDB" id="A0A1I1IS81"/>
<comment type="cofactor">
    <cofactor evidence="10">
        <name>FMN</name>
        <dbReference type="ChEBI" id="CHEBI:58210"/>
    </cofactor>
</comment>
<dbReference type="NCBIfam" id="TIGR01946">
    <property type="entry name" value="rnfD"/>
    <property type="match status" value="1"/>
</dbReference>
<keyword evidence="9 10" id="KW-0472">Membrane</keyword>
<evidence type="ECO:0000313" key="12">
    <source>
        <dbReference type="Proteomes" id="UP000198862"/>
    </source>
</evidence>
<evidence type="ECO:0000256" key="9">
    <source>
        <dbReference type="ARBA" id="ARBA00023136"/>
    </source>
</evidence>
<dbReference type="GO" id="GO:0005886">
    <property type="term" value="C:plasma membrane"/>
    <property type="evidence" value="ECO:0007669"/>
    <property type="project" value="UniProtKB-SubCell"/>
</dbReference>
<keyword evidence="3 10" id="KW-0285">Flavoprotein</keyword>
<feature type="transmembrane region" description="Helical" evidence="10">
    <location>
        <begin position="271"/>
        <end position="291"/>
    </location>
</feature>
<feature type="transmembrane region" description="Helical" evidence="10">
    <location>
        <begin position="222"/>
        <end position="238"/>
    </location>
</feature>
<dbReference type="RefSeq" id="WP_245763780.1">
    <property type="nucleotide sequence ID" value="NZ_FOLO01000008.1"/>
</dbReference>
<dbReference type="EC" id="7.-.-.-" evidence="10"/>
<evidence type="ECO:0000256" key="5">
    <source>
        <dbReference type="ARBA" id="ARBA00022692"/>
    </source>
</evidence>
<dbReference type="PANTHER" id="PTHR30578:SF0">
    <property type="entry name" value="ION-TRANSLOCATING OXIDOREDUCTASE COMPLEX SUBUNIT D"/>
    <property type="match status" value="1"/>
</dbReference>
<comment type="subcellular location">
    <subcellularLocation>
        <location evidence="10">Cell inner membrane</location>
        <topology evidence="10">Multi-pass membrane protein</topology>
    </subcellularLocation>
</comment>
<dbReference type="InterPro" id="IPR011303">
    <property type="entry name" value="RnfD_bac"/>
</dbReference>
<dbReference type="PANTHER" id="PTHR30578">
    <property type="entry name" value="ELECTRON TRANSPORT COMPLEX PROTEIN RNFD"/>
    <property type="match status" value="1"/>
</dbReference>
<dbReference type="NCBIfam" id="NF002011">
    <property type="entry name" value="PRK00816.1"/>
    <property type="match status" value="1"/>
</dbReference>
<accession>A0A1I1IS81</accession>
<keyword evidence="10" id="KW-0997">Cell inner membrane</keyword>
<evidence type="ECO:0000256" key="8">
    <source>
        <dbReference type="ARBA" id="ARBA00022989"/>
    </source>
</evidence>
<dbReference type="GO" id="GO:0022900">
    <property type="term" value="P:electron transport chain"/>
    <property type="evidence" value="ECO:0007669"/>
    <property type="project" value="UniProtKB-UniRule"/>
</dbReference>
<dbReference type="Proteomes" id="UP000198862">
    <property type="component" value="Unassembled WGS sequence"/>
</dbReference>
<dbReference type="InterPro" id="IPR004338">
    <property type="entry name" value="NqrB/RnfD"/>
</dbReference>
<evidence type="ECO:0000256" key="10">
    <source>
        <dbReference type="HAMAP-Rule" id="MF_00462"/>
    </source>
</evidence>
<feature type="transmembrane region" description="Helical" evidence="10">
    <location>
        <begin position="21"/>
        <end position="41"/>
    </location>
</feature>
<dbReference type="STRING" id="1123010.SAMN02745724_01591"/>
<reference evidence="11 12" key="1">
    <citation type="submission" date="2016-10" db="EMBL/GenBank/DDBJ databases">
        <authorList>
            <person name="de Groot N.N."/>
        </authorList>
    </citation>
    <scope>NUCLEOTIDE SEQUENCE [LARGE SCALE GENOMIC DNA]</scope>
    <source>
        <strain evidence="11 12">DSM 6059</strain>
    </source>
</reference>
<gene>
    <name evidence="10" type="primary">rnfD</name>
    <name evidence="11" type="ORF">SAMN02745724_01591</name>
</gene>
<keyword evidence="2 10" id="KW-0597">Phosphoprotein</keyword>
<evidence type="ECO:0000256" key="4">
    <source>
        <dbReference type="ARBA" id="ARBA00022643"/>
    </source>
</evidence>
<evidence type="ECO:0000256" key="7">
    <source>
        <dbReference type="ARBA" id="ARBA00022982"/>
    </source>
</evidence>
<keyword evidence="10" id="KW-1003">Cell membrane</keyword>
<dbReference type="Pfam" id="PF03116">
    <property type="entry name" value="NQR2_RnfD_RnfE"/>
    <property type="match status" value="1"/>
</dbReference>
<keyword evidence="12" id="KW-1185">Reference proteome</keyword>
<evidence type="ECO:0000256" key="2">
    <source>
        <dbReference type="ARBA" id="ARBA00022553"/>
    </source>
</evidence>